<dbReference type="EMBL" id="NBIV01000106">
    <property type="protein sequence ID" value="PXF43956.1"/>
    <property type="molecule type" value="Genomic_DNA"/>
</dbReference>
<evidence type="ECO:0000313" key="2">
    <source>
        <dbReference type="EMBL" id="PXF43956.1"/>
    </source>
</evidence>
<evidence type="ECO:0000313" key="3">
    <source>
        <dbReference type="Proteomes" id="UP000247409"/>
    </source>
</evidence>
<sequence length="207" mass="22942">MISKKPGKQAVENEKFIGTSRVEGYIVSIHGESPDKKSQDIKTSSSSDRFGLKNNNIIGSKRTYFMENQVKVLEQGAEGIEELAGAAKKRNVVAEQFLAVEKQWSLFTLFSLPEIYPRMRQRYPNAMAQSAIKEVGNKFEVQTQADIDINSMSYRKPNSSSFMQADRSESGTQKALGGAPPPTILRAGDPPSAPNQSQQPDRLRSTQ</sequence>
<feature type="region of interest" description="Disordered" evidence="1">
    <location>
        <begin position="150"/>
        <end position="207"/>
    </location>
</feature>
<reference evidence="2 3" key="1">
    <citation type="journal article" date="2018" name="Mol. Biol. Evol.">
        <title>Analysis of the draft genome of the red seaweed Gracilariopsis chorda provides insights into genome size evolution in Rhodophyta.</title>
        <authorList>
            <person name="Lee J."/>
            <person name="Yang E.C."/>
            <person name="Graf L."/>
            <person name="Yang J.H."/>
            <person name="Qiu H."/>
            <person name="Zel Zion U."/>
            <person name="Chan C.X."/>
            <person name="Stephens T.G."/>
            <person name="Weber A.P.M."/>
            <person name="Boo G.H."/>
            <person name="Boo S.M."/>
            <person name="Kim K.M."/>
            <person name="Shin Y."/>
            <person name="Jung M."/>
            <person name="Lee S.J."/>
            <person name="Yim H.S."/>
            <person name="Lee J.H."/>
            <person name="Bhattacharya D."/>
            <person name="Yoon H.S."/>
        </authorList>
    </citation>
    <scope>NUCLEOTIDE SEQUENCE [LARGE SCALE GENOMIC DNA]</scope>
    <source>
        <strain evidence="2 3">SKKU-2015</strain>
        <tissue evidence="2">Whole body</tissue>
    </source>
</reference>
<organism evidence="2 3">
    <name type="scientific">Gracilariopsis chorda</name>
    <dbReference type="NCBI Taxonomy" id="448386"/>
    <lineage>
        <taxon>Eukaryota</taxon>
        <taxon>Rhodophyta</taxon>
        <taxon>Florideophyceae</taxon>
        <taxon>Rhodymeniophycidae</taxon>
        <taxon>Gracilariales</taxon>
        <taxon>Gracilariaceae</taxon>
        <taxon>Gracilariopsis</taxon>
    </lineage>
</organism>
<keyword evidence="3" id="KW-1185">Reference proteome</keyword>
<gene>
    <name evidence="2" type="ORF">BWQ96_06266</name>
</gene>
<comment type="caution">
    <text evidence="2">The sequence shown here is derived from an EMBL/GenBank/DDBJ whole genome shotgun (WGS) entry which is preliminary data.</text>
</comment>
<protein>
    <submittedName>
        <fullName evidence="2">Uncharacterized protein</fullName>
    </submittedName>
</protein>
<evidence type="ECO:0000256" key="1">
    <source>
        <dbReference type="SAM" id="MobiDB-lite"/>
    </source>
</evidence>
<name>A0A2V3IPE3_9FLOR</name>
<dbReference type="AlphaFoldDB" id="A0A2V3IPE3"/>
<proteinExistence type="predicted"/>
<accession>A0A2V3IPE3</accession>
<dbReference type="Proteomes" id="UP000247409">
    <property type="component" value="Unassembled WGS sequence"/>
</dbReference>
<feature type="compositionally biased region" description="Polar residues" evidence="1">
    <location>
        <begin position="150"/>
        <end position="163"/>
    </location>
</feature>